<keyword evidence="3" id="KW-1185">Reference proteome</keyword>
<dbReference type="EMBL" id="CAXITT010000899">
    <property type="protein sequence ID" value="CAL1547089.1"/>
    <property type="molecule type" value="Genomic_DNA"/>
</dbReference>
<name>A0AAV2IJ40_LYMST</name>
<evidence type="ECO:0000313" key="2">
    <source>
        <dbReference type="EMBL" id="CAL1547089.1"/>
    </source>
</evidence>
<reference evidence="2 3" key="1">
    <citation type="submission" date="2024-04" db="EMBL/GenBank/DDBJ databases">
        <authorList>
            <consortium name="Genoscope - CEA"/>
            <person name="William W."/>
        </authorList>
    </citation>
    <scope>NUCLEOTIDE SEQUENCE [LARGE SCALE GENOMIC DNA]</scope>
</reference>
<feature type="signal peptide" evidence="1">
    <location>
        <begin position="1"/>
        <end position="22"/>
    </location>
</feature>
<comment type="caution">
    <text evidence="2">The sequence shown here is derived from an EMBL/GenBank/DDBJ whole genome shotgun (WGS) entry which is preliminary data.</text>
</comment>
<protein>
    <recommendedName>
        <fullName evidence="4">Apple domain-containing protein</fullName>
    </recommendedName>
</protein>
<accession>A0AAV2IJ40</accession>
<feature type="chain" id="PRO_5043404951" description="Apple domain-containing protein" evidence="1">
    <location>
        <begin position="23"/>
        <end position="100"/>
    </location>
</feature>
<dbReference type="Proteomes" id="UP001497497">
    <property type="component" value="Unassembled WGS sequence"/>
</dbReference>
<keyword evidence="1" id="KW-0732">Signal</keyword>
<organism evidence="2 3">
    <name type="scientific">Lymnaea stagnalis</name>
    <name type="common">Great pond snail</name>
    <name type="synonym">Helix stagnalis</name>
    <dbReference type="NCBI Taxonomy" id="6523"/>
    <lineage>
        <taxon>Eukaryota</taxon>
        <taxon>Metazoa</taxon>
        <taxon>Spiralia</taxon>
        <taxon>Lophotrochozoa</taxon>
        <taxon>Mollusca</taxon>
        <taxon>Gastropoda</taxon>
        <taxon>Heterobranchia</taxon>
        <taxon>Euthyneura</taxon>
        <taxon>Panpulmonata</taxon>
        <taxon>Hygrophila</taxon>
        <taxon>Lymnaeoidea</taxon>
        <taxon>Lymnaeidae</taxon>
        <taxon>Lymnaea</taxon>
    </lineage>
</organism>
<proteinExistence type="predicted"/>
<evidence type="ECO:0000313" key="3">
    <source>
        <dbReference type="Proteomes" id="UP001497497"/>
    </source>
</evidence>
<evidence type="ECO:0000256" key="1">
    <source>
        <dbReference type="SAM" id="SignalP"/>
    </source>
</evidence>
<dbReference type="AlphaFoldDB" id="A0AAV2IJ40"/>
<evidence type="ECO:0008006" key="4">
    <source>
        <dbReference type="Google" id="ProtNLM"/>
    </source>
</evidence>
<gene>
    <name evidence="2" type="ORF">GSLYS_00020414001</name>
</gene>
<sequence length="100" mass="11671">MAIREILFVAFLVLFHLEYGQAVCRMIILKDKQFTSGEDLEYKPNFSYEECELFCILIDTCQFARHIVEDCWLSYNPSPTLLDETGSFILKKDCGCRNTK</sequence>